<protein>
    <recommendedName>
        <fullName evidence="3">adenosine deaminase</fullName>
        <ecNumber evidence="3">3.5.4.4</ecNumber>
    </recommendedName>
</protein>
<keyword evidence="4" id="KW-0479">Metal-binding</keyword>
<sequence length="475" mass="54970">MNTINEILETIRPNRSALFGFFSMMPKGGDLHHHYSGSIYTESYIDYVFQKDFFINEVTLELAKDISTLPAEIQKEWKKISQVINKEKLKLSLLRAWSIKDFVKGSQSGDEHFFATFTQFNLPSKEDYINGLNELKRRALNQKISYLETIFITLSTKDIQLPNETELDKQFLDIQKTKDTGALNLELEKIFKEYLQPVTTAANEHTRKVEKLHADSQVETNGFVLRFQNYVARYKQPIDVFIELFACFHSSDNSNLISGVNIVAAENGETSMRDYWLHTMFFKFLEGKYPKVRYAVHAGELVGGMVQPENLGTHIRQTLILDNLTRIGHAVDIIYDNDFINTIRKLQAKKTVIEINLSSNEFILGVANDLHPVEIYYRNHIPIVICTDDEGVLRTSITEQYVLLAHRYKLSYDEIKEVVTNSITYSNLEDGKIKTQLLEKLDSDFKEFEKNILEFYQPIVLEKDNFTALKFMSLS</sequence>
<organism evidence="8 9">
    <name type="scientific">Pedobacter gandavensis</name>
    <dbReference type="NCBI Taxonomy" id="2679963"/>
    <lineage>
        <taxon>Bacteria</taxon>
        <taxon>Pseudomonadati</taxon>
        <taxon>Bacteroidota</taxon>
        <taxon>Sphingobacteriia</taxon>
        <taxon>Sphingobacteriales</taxon>
        <taxon>Sphingobacteriaceae</taxon>
        <taxon>Pedobacter</taxon>
    </lineage>
</organism>
<evidence type="ECO:0000313" key="9">
    <source>
        <dbReference type="Proteomes" id="UP000636110"/>
    </source>
</evidence>
<evidence type="ECO:0000256" key="2">
    <source>
        <dbReference type="ARBA" id="ARBA00006676"/>
    </source>
</evidence>
<dbReference type="Pfam" id="PF00962">
    <property type="entry name" value="A_deaminase"/>
    <property type="match status" value="1"/>
</dbReference>
<name>A0ABR6ES42_9SPHI</name>
<evidence type="ECO:0000256" key="4">
    <source>
        <dbReference type="ARBA" id="ARBA00022723"/>
    </source>
</evidence>
<dbReference type="SUPFAM" id="SSF51556">
    <property type="entry name" value="Metallo-dependent hydrolases"/>
    <property type="match status" value="1"/>
</dbReference>
<comment type="caution">
    <text evidence="8">The sequence shown here is derived from an EMBL/GenBank/DDBJ whole genome shotgun (WGS) entry which is preliminary data.</text>
</comment>
<reference evidence="8 9" key="1">
    <citation type="submission" date="2019-11" db="EMBL/GenBank/DDBJ databases">
        <title>Description of Pedobacter sp. LMG 31462T.</title>
        <authorList>
            <person name="Carlier A."/>
            <person name="Qi S."/>
            <person name="Vandamme P."/>
        </authorList>
    </citation>
    <scope>NUCLEOTIDE SEQUENCE [LARGE SCALE GENOMIC DNA]</scope>
    <source>
        <strain evidence="8 9">LMG 31462</strain>
    </source>
</reference>
<keyword evidence="6" id="KW-0862">Zinc</keyword>
<dbReference type="Gene3D" id="3.20.20.140">
    <property type="entry name" value="Metal-dependent hydrolases"/>
    <property type="match status" value="1"/>
</dbReference>
<keyword evidence="5" id="KW-0378">Hydrolase</keyword>
<dbReference type="InterPro" id="IPR001365">
    <property type="entry name" value="A_deaminase_dom"/>
</dbReference>
<comment type="similarity">
    <text evidence="2">Belongs to the metallo-dependent hydrolases superfamily. Adenosine and AMP deaminases family.</text>
</comment>
<evidence type="ECO:0000313" key="8">
    <source>
        <dbReference type="EMBL" id="MBB2148027.1"/>
    </source>
</evidence>
<evidence type="ECO:0000256" key="3">
    <source>
        <dbReference type="ARBA" id="ARBA00012784"/>
    </source>
</evidence>
<dbReference type="InterPro" id="IPR032466">
    <property type="entry name" value="Metal_Hydrolase"/>
</dbReference>
<keyword evidence="9" id="KW-1185">Reference proteome</keyword>
<dbReference type="InterPro" id="IPR006330">
    <property type="entry name" value="Ado/ade_deaminase"/>
</dbReference>
<dbReference type="RefSeq" id="WP_182953547.1">
    <property type="nucleotide sequence ID" value="NZ_WNXC01000001.1"/>
</dbReference>
<dbReference type="Proteomes" id="UP000636110">
    <property type="component" value="Unassembled WGS sequence"/>
</dbReference>
<dbReference type="PANTHER" id="PTHR11409:SF43">
    <property type="entry name" value="ADENOSINE DEAMINASE"/>
    <property type="match status" value="1"/>
</dbReference>
<accession>A0ABR6ES42</accession>
<dbReference type="PANTHER" id="PTHR11409">
    <property type="entry name" value="ADENOSINE DEAMINASE"/>
    <property type="match status" value="1"/>
</dbReference>
<proteinExistence type="inferred from homology"/>
<dbReference type="EMBL" id="WNXC01000001">
    <property type="protein sequence ID" value="MBB2148027.1"/>
    <property type="molecule type" value="Genomic_DNA"/>
</dbReference>
<evidence type="ECO:0000256" key="5">
    <source>
        <dbReference type="ARBA" id="ARBA00022801"/>
    </source>
</evidence>
<gene>
    <name evidence="8" type="ORF">GM920_03785</name>
</gene>
<comment type="cofactor">
    <cofactor evidence="1">
        <name>Zn(2+)</name>
        <dbReference type="ChEBI" id="CHEBI:29105"/>
    </cofactor>
</comment>
<dbReference type="EC" id="3.5.4.4" evidence="3"/>
<evidence type="ECO:0000256" key="6">
    <source>
        <dbReference type="ARBA" id="ARBA00022833"/>
    </source>
</evidence>
<feature type="domain" description="Adenosine deaminase" evidence="7">
    <location>
        <begin position="257"/>
        <end position="442"/>
    </location>
</feature>
<evidence type="ECO:0000256" key="1">
    <source>
        <dbReference type="ARBA" id="ARBA00001947"/>
    </source>
</evidence>
<evidence type="ECO:0000259" key="7">
    <source>
        <dbReference type="Pfam" id="PF00962"/>
    </source>
</evidence>